<evidence type="ECO:0000313" key="5">
    <source>
        <dbReference type="EMBL" id="KAJ3662431.1"/>
    </source>
</evidence>
<comment type="subcellular location">
    <subcellularLocation>
        <location evidence="4">Peroxisome membrane</location>
    </subcellularLocation>
</comment>
<comment type="caution">
    <text evidence="5">The sequence shown here is derived from an EMBL/GenBank/DDBJ whole genome shotgun (WGS) entry which is preliminary data.</text>
</comment>
<evidence type="ECO:0000313" key="6">
    <source>
        <dbReference type="Proteomes" id="UP001168821"/>
    </source>
</evidence>
<proteinExistence type="predicted"/>
<gene>
    <name evidence="5" type="ORF">Zmor_006781</name>
</gene>
<evidence type="ECO:0000256" key="4">
    <source>
        <dbReference type="ARBA" id="ARBA00046271"/>
    </source>
</evidence>
<reference evidence="5" key="1">
    <citation type="journal article" date="2023" name="G3 (Bethesda)">
        <title>Whole genome assemblies of Zophobas morio and Tenebrio molitor.</title>
        <authorList>
            <person name="Kaur S."/>
            <person name="Stinson S.A."/>
            <person name="diCenzo G.C."/>
        </authorList>
    </citation>
    <scope>NUCLEOTIDE SEQUENCE</scope>
    <source>
        <strain evidence="5">QUZm001</strain>
    </source>
</reference>
<dbReference type="PANTHER" id="PTHR12652:SF50">
    <property type="entry name" value="PEROXIN 11"/>
    <property type="match status" value="1"/>
</dbReference>
<keyword evidence="2" id="KW-0472">Membrane</keyword>
<organism evidence="5 6">
    <name type="scientific">Zophobas morio</name>
    <dbReference type="NCBI Taxonomy" id="2755281"/>
    <lineage>
        <taxon>Eukaryota</taxon>
        <taxon>Metazoa</taxon>
        <taxon>Ecdysozoa</taxon>
        <taxon>Arthropoda</taxon>
        <taxon>Hexapoda</taxon>
        <taxon>Insecta</taxon>
        <taxon>Pterygota</taxon>
        <taxon>Neoptera</taxon>
        <taxon>Endopterygota</taxon>
        <taxon>Coleoptera</taxon>
        <taxon>Polyphaga</taxon>
        <taxon>Cucujiformia</taxon>
        <taxon>Tenebrionidae</taxon>
        <taxon>Zophobas</taxon>
    </lineage>
</organism>
<dbReference type="GO" id="GO:0005778">
    <property type="term" value="C:peroxisomal membrane"/>
    <property type="evidence" value="ECO:0007669"/>
    <property type="project" value="UniProtKB-SubCell"/>
</dbReference>
<dbReference type="AlphaFoldDB" id="A0AA38IW23"/>
<dbReference type="EMBL" id="JALNTZ010000002">
    <property type="protein sequence ID" value="KAJ3662431.1"/>
    <property type="molecule type" value="Genomic_DNA"/>
</dbReference>
<evidence type="ECO:0000256" key="3">
    <source>
        <dbReference type="ARBA" id="ARBA00023140"/>
    </source>
</evidence>
<evidence type="ECO:0008006" key="7">
    <source>
        <dbReference type="Google" id="ProtNLM"/>
    </source>
</evidence>
<keyword evidence="6" id="KW-1185">Reference proteome</keyword>
<keyword evidence="1" id="KW-0962">Peroxisome biogenesis</keyword>
<dbReference type="Proteomes" id="UP001168821">
    <property type="component" value="Unassembled WGS sequence"/>
</dbReference>
<keyword evidence="3" id="KW-0576">Peroxisome</keyword>
<protein>
    <recommendedName>
        <fullName evidence="7">Peroxisomal membrane protein 11B</fullName>
    </recommendedName>
</protein>
<accession>A0AA38IW23</accession>
<dbReference type="PANTHER" id="PTHR12652">
    <property type="entry name" value="PEROXISOMAL BIOGENESIS FACTOR 11"/>
    <property type="match status" value="1"/>
</dbReference>
<dbReference type="InterPro" id="IPR008733">
    <property type="entry name" value="PEX11"/>
</dbReference>
<name>A0AA38IW23_9CUCU</name>
<evidence type="ECO:0000256" key="1">
    <source>
        <dbReference type="ARBA" id="ARBA00022593"/>
    </source>
</evidence>
<evidence type="ECO:0000256" key="2">
    <source>
        <dbReference type="ARBA" id="ARBA00023136"/>
    </source>
</evidence>
<dbReference type="Pfam" id="PF05648">
    <property type="entry name" value="PEX11"/>
    <property type="match status" value="1"/>
</dbReference>
<dbReference type="GO" id="GO:0016559">
    <property type="term" value="P:peroxisome fission"/>
    <property type="evidence" value="ECO:0007669"/>
    <property type="project" value="InterPro"/>
</dbReference>
<sequence length="232" mass="26282">MDTLVKLNSQAAGRDKIARLLQYLSRVLWHRLQHSNKDRVNAFKNLEFQLSTFRKLLRFGKCIDTIYSTLPLLDHPDATVKHTLILSKIALSLFLLGDHLLWLGRADLCSINTQKWSRMANKYWLYSITMNLVRDFYEISCVIRAQKQSIVPDHGIQSINDLCKIFTRTLVVLQSNRSVMIDTVKNGCDFFIPLTALGHVNLSSGTIGWLGVVSSVAGLLVLIEPKMKLSPA</sequence>